<keyword evidence="2" id="KW-1133">Transmembrane helix</keyword>
<organism evidence="3 4">
    <name type="scientific">Cephalotrichum gorgonifer</name>
    <dbReference type="NCBI Taxonomy" id="2041049"/>
    <lineage>
        <taxon>Eukaryota</taxon>
        <taxon>Fungi</taxon>
        <taxon>Dikarya</taxon>
        <taxon>Ascomycota</taxon>
        <taxon>Pezizomycotina</taxon>
        <taxon>Sordariomycetes</taxon>
        <taxon>Hypocreomycetidae</taxon>
        <taxon>Microascales</taxon>
        <taxon>Microascaceae</taxon>
        <taxon>Cephalotrichum</taxon>
    </lineage>
</organism>
<sequence>MSASPSGFALRKNGTCGAAEVDCGRTVAPYRACCPESSFCPTQYNVDCCPSSSNCTAELVREPHCANTTWDLYDNGGYFCCEKGLVGYAATTNSNGCAQPGYAFQDGETVLKLISAGEDPATATPDATRSTSGPENPTGTPPDNAPAVSETSLPATSSGPPVAAIAGGTVGGVVALVAAAAMWWFLRRKRRANLPPEEKVKEADVRVAAIPPSELDGETPRKQPGQLPAQHGVSELPG</sequence>
<proteinExistence type="predicted"/>
<evidence type="ECO:0000313" key="3">
    <source>
        <dbReference type="EMBL" id="SPO04124.1"/>
    </source>
</evidence>
<feature type="region of interest" description="Disordered" evidence="1">
    <location>
        <begin position="119"/>
        <end position="158"/>
    </location>
</feature>
<dbReference type="EMBL" id="ONZQ02000009">
    <property type="protein sequence ID" value="SPO04124.1"/>
    <property type="molecule type" value="Genomic_DNA"/>
</dbReference>
<name>A0AAE8SWY5_9PEZI</name>
<evidence type="ECO:0000313" key="4">
    <source>
        <dbReference type="Proteomes" id="UP001187682"/>
    </source>
</evidence>
<accession>A0AAE8SWY5</accession>
<keyword evidence="2" id="KW-0812">Transmembrane</keyword>
<reference evidence="3" key="1">
    <citation type="submission" date="2018-03" db="EMBL/GenBank/DDBJ databases">
        <authorList>
            <person name="Guldener U."/>
        </authorList>
    </citation>
    <scope>NUCLEOTIDE SEQUENCE</scope>
</reference>
<keyword evidence="2" id="KW-0472">Membrane</keyword>
<feature type="compositionally biased region" description="Polar residues" evidence="1">
    <location>
        <begin position="125"/>
        <end position="138"/>
    </location>
</feature>
<feature type="transmembrane region" description="Helical" evidence="2">
    <location>
        <begin position="162"/>
        <end position="186"/>
    </location>
</feature>
<dbReference type="Proteomes" id="UP001187682">
    <property type="component" value="Unassembled WGS sequence"/>
</dbReference>
<feature type="region of interest" description="Disordered" evidence="1">
    <location>
        <begin position="195"/>
        <end position="238"/>
    </location>
</feature>
<feature type="compositionally biased region" description="Basic and acidic residues" evidence="1">
    <location>
        <begin position="196"/>
        <end position="205"/>
    </location>
</feature>
<comment type="caution">
    <text evidence="3">The sequence shown here is derived from an EMBL/GenBank/DDBJ whole genome shotgun (WGS) entry which is preliminary data.</text>
</comment>
<dbReference type="AlphaFoldDB" id="A0AAE8SWY5"/>
<keyword evidence="4" id="KW-1185">Reference proteome</keyword>
<protein>
    <submittedName>
        <fullName evidence="3">Uncharacterized protein</fullName>
    </submittedName>
</protein>
<gene>
    <name evidence="3" type="ORF">DNG_06807</name>
</gene>
<evidence type="ECO:0000256" key="1">
    <source>
        <dbReference type="SAM" id="MobiDB-lite"/>
    </source>
</evidence>
<feature type="compositionally biased region" description="Polar residues" evidence="1">
    <location>
        <begin position="149"/>
        <end position="158"/>
    </location>
</feature>
<evidence type="ECO:0000256" key="2">
    <source>
        <dbReference type="SAM" id="Phobius"/>
    </source>
</evidence>